<reference evidence="1" key="2">
    <citation type="submission" date="2023-05" db="EMBL/GenBank/DDBJ databases">
        <authorList>
            <person name="Fouks B."/>
        </authorList>
    </citation>
    <scope>NUCLEOTIDE SEQUENCE</scope>
    <source>
        <strain evidence="1">Stay&amp;Tobe</strain>
        <tissue evidence="1">Testes</tissue>
    </source>
</reference>
<organism evidence="1 2">
    <name type="scientific">Diploptera punctata</name>
    <name type="common">Pacific beetle cockroach</name>
    <dbReference type="NCBI Taxonomy" id="6984"/>
    <lineage>
        <taxon>Eukaryota</taxon>
        <taxon>Metazoa</taxon>
        <taxon>Ecdysozoa</taxon>
        <taxon>Arthropoda</taxon>
        <taxon>Hexapoda</taxon>
        <taxon>Insecta</taxon>
        <taxon>Pterygota</taxon>
        <taxon>Neoptera</taxon>
        <taxon>Polyneoptera</taxon>
        <taxon>Dictyoptera</taxon>
        <taxon>Blattodea</taxon>
        <taxon>Blaberoidea</taxon>
        <taxon>Blaberidae</taxon>
        <taxon>Diplopterinae</taxon>
        <taxon>Diploptera</taxon>
    </lineage>
</organism>
<dbReference type="AlphaFoldDB" id="A0AAD8A1K8"/>
<reference evidence="1" key="1">
    <citation type="journal article" date="2023" name="IScience">
        <title>Live-bearing cockroach genome reveals convergent evolutionary mechanisms linked to viviparity in insects and beyond.</title>
        <authorList>
            <person name="Fouks B."/>
            <person name="Harrison M.C."/>
            <person name="Mikhailova A.A."/>
            <person name="Marchal E."/>
            <person name="English S."/>
            <person name="Carruthers M."/>
            <person name="Jennings E.C."/>
            <person name="Chiamaka E.L."/>
            <person name="Frigard R.A."/>
            <person name="Pippel M."/>
            <person name="Attardo G.M."/>
            <person name="Benoit J.B."/>
            <person name="Bornberg-Bauer E."/>
            <person name="Tobe S.S."/>
        </authorList>
    </citation>
    <scope>NUCLEOTIDE SEQUENCE</scope>
    <source>
        <strain evidence="1">Stay&amp;Tobe</strain>
    </source>
</reference>
<comment type="caution">
    <text evidence="1">The sequence shown here is derived from an EMBL/GenBank/DDBJ whole genome shotgun (WGS) entry which is preliminary data.</text>
</comment>
<gene>
    <name evidence="1" type="ORF">L9F63_016208</name>
</gene>
<proteinExistence type="predicted"/>
<evidence type="ECO:0000313" key="1">
    <source>
        <dbReference type="EMBL" id="KAJ9590692.1"/>
    </source>
</evidence>
<evidence type="ECO:0000313" key="2">
    <source>
        <dbReference type="Proteomes" id="UP001233999"/>
    </source>
</evidence>
<protein>
    <submittedName>
        <fullName evidence="1">Uncharacterized protein</fullName>
    </submittedName>
</protein>
<keyword evidence="2" id="KW-1185">Reference proteome</keyword>
<name>A0AAD8A1K8_DIPPU</name>
<sequence length="146" mass="16557">MKSEDITAATEGTENMDQNCVEENPFTYEILLKETDAIKLPSSLWAVHKEPNGRFVAFSRMPVIRTGRLIADKAVVFAGQLVPSVFFREMKLNLPMGHFVQELVFRTQLRSSKCRIYVDMPSFAQRCTACTLQHQALICAAKEKKT</sequence>
<dbReference type="Proteomes" id="UP001233999">
    <property type="component" value="Unassembled WGS sequence"/>
</dbReference>
<accession>A0AAD8A1K8</accession>
<dbReference type="EMBL" id="JASPKZ010004196">
    <property type="protein sequence ID" value="KAJ9590692.1"/>
    <property type="molecule type" value="Genomic_DNA"/>
</dbReference>